<dbReference type="EMBL" id="RDSM01000003">
    <property type="protein sequence ID" value="RXH54556.1"/>
    <property type="molecule type" value="Genomic_DNA"/>
</dbReference>
<comment type="caution">
    <text evidence="1">The sequence shown here is derived from an EMBL/GenBank/DDBJ whole genome shotgun (WGS) entry which is preliminary data.</text>
</comment>
<dbReference type="RefSeq" id="WP_128914325.1">
    <property type="nucleotide sequence ID" value="NZ_RDSM01000003.1"/>
</dbReference>
<sequence length="274" mass="28495">MAMIEFVRNYTDHSTDRGYQFQFRCDHCSNGYMSSYDPSIVGTAGGLLQAAGSLFGGLLGNVGNSSYEIQRAIGGPAHDRALQKAVTEVKEKFRRCQRCGNWVCAGVCWNERAAQCTGCTPKYEQEVISMRTQAQIQATQEQLQEKAHGVDYVSGIDMNPDSQVRFDPTSTAPPIAAPVQRGGFLPQSMQTGAPAVPVASASGGWSDVGAGSAAVAPVSLGGAVCGACGEALHGGKFCSGCGAPTAPVPKSCGACGHVSGVEARFCEECGGRLG</sequence>
<gene>
    <name evidence="1" type="ORF">GRAN_3660</name>
</gene>
<keyword evidence="2" id="KW-1185">Reference proteome</keyword>
<dbReference type="OrthoDB" id="9788304at2"/>
<reference evidence="1 2" key="1">
    <citation type="submission" date="2018-11" db="EMBL/GenBank/DDBJ databases">
        <authorList>
            <person name="Mardanov A.V."/>
            <person name="Ravin N.V."/>
            <person name="Dedysh S.N."/>
        </authorList>
    </citation>
    <scope>NUCLEOTIDE SEQUENCE [LARGE SCALE GENOMIC DNA]</scope>
    <source>
        <strain evidence="1 2">AF10</strain>
    </source>
</reference>
<protein>
    <recommendedName>
        <fullName evidence="3">DZANK-type domain-containing protein</fullName>
    </recommendedName>
</protein>
<evidence type="ECO:0000313" key="1">
    <source>
        <dbReference type="EMBL" id="RXH54556.1"/>
    </source>
</evidence>
<reference evidence="2" key="2">
    <citation type="submission" date="2019-02" db="EMBL/GenBank/DDBJ databases">
        <title>Granulicella sibirica sp. nov., a psychrotolerant acidobacterium isolated from an organic soil layer in forested tundra, West Siberia.</title>
        <authorList>
            <person name="Oshkin I.Y."/>
            <person name="Kulichevskaya I.S."/>
            <person name="Rijpstra W.I.C."/>
            <person name="Sinninghe Damste J.S."/>
            <person name="Rakitin A.L."/>
            <person name="Ravin N.V."/>
            <person name="Dedysh S.N."/>
        </authorList>
    </citation>
    <scope>NUCLEOTIDE SEQUENCE [LARGE SCALE GENOMIC DNA]</scope>
    <source>
        <strain evidence="2">AF10</strain>
    </source>
</reference>
<name>A0A4Q0SZN9_9BACT</name>
<organism evidence="1 2">
    <name type="scientific">Granulicella sibirica</name>
    <dbReference type="NCBI Taxonomy" id="2479048"/>
    <lineage>
        <taxon>Bacteria</taxon>
        <taxon>Pseudomonadati</taxon>
        <taxon>Acidobacteriota</taxon>
        <taxon>Terriglobia</taxon>
        <taxon>Terriglobales</taxon>
        <taxon>Acidobacteriaceae</taxon>
        <taxon>Granulicella</taxon>
    </lineage>
</organism>
<dbReference type="AlphaFoldDB" id="A0A4Q0SZN9"/>
<evidence type="ECO:0000313" key="2">
    <source>
        <dbReference type="Proteomes" id="UP000289437"/>
    </source>
</evidence>
<proteinExistence type="predicted"/>
<dbReference type="Proteomes" id="UP000289437">
    <property type="component" value="Unassembled WGS sequence"/>
</dbReference>
<evidence type="ECO:0008006" key="3">
    <source>
        <dbReference type="Google" id="ProtNLM"/>
    </source>
</evidence>
<accession>A0A4Q0SZN9</accession>